<dbReference type="SUPFAM" id="SSF51735">
    <property type="entry name" value="NAD(P)-binding Rossmann-fold domains"/>
    <property type="match status" value="1"/>
</dbReference>
<proteinExistence type="inferred from homology"/>
<dbReference type="PANTHER" id="PTHR42879">
    <property type="entry name" value="3-OXOACYL-(ACYL-CARRIER-PROTEIN) REDUCTASE"/>
    <property type="match status" value="1"/>
</dbReference>
<dbReference type="PANTHER" id="PTHR42879:SF6">
    <property type="entry name" value="NADPH-DEPENDENT REDUCTASE BACG"/>
    <property type="match status" value="1"/>
</dbReference>
<gene>
    <name evidence="2" type="ORF">ENI35_04500</name>
</gene>
<accession>A0A7C1W014</accession>
<comment type="similarity">
    <text evidence="1">Belongs to the short-chain dehydrogenases/reductases (SDR) family.</text>
</comment>
<dbReference type="InterPro" id="IPR050259">
    <property type="entry name" value="SDR"/>
</dbReference>
<dbReference type="Pfam" id="PF13561">
    <property type="entry name" value="adh_short_C2"/>
    <property type="match status" value="1"/>
</dbReference>
<dbReference type="Proteomes" id="UP000885738">
    <property type="component" value="Unassembled WGS sequence"/>
</dbReference>
<dbReference type="EMBL" id="DRIH01000155">
    <property type="protein sequence ID" value="HEC68057.1"/>
    <property type="molecule type" value="Genomic_DNA"/>
</dbReference>
<sequence>MELGLRDKIALVAGASKGLGKAIALGLAKEGAKVAICARHKDLLETTAHEIESILGSEVLPIKADVSISKEARKFVQKAVNYWGTVHILVTNAGGPPPAYFEETTEQMWEQAFHLTLMSALNMAWEAIPYMRKQKWGRIIAMTSISVKQPIGRLILSNSLRAAVVGWTKTLADEVAKDNILVNSVCPGYTLTQRVKVLAQNLAQEKNTQSKEIFKNWEEKIPLGRLASPEEIANLVVFLASERASYLTGNIIQVDGGYYRGLT</sequence>
<reference evidence="2" key="1">
    <citation type="journal article" date="2020" name="mSystems">
        <title>Genome- and Community-Level Interaction Insights into Carbon Utilization and Element Cycling Functions of Hydrothermarchaeota in Hydrothermal Sediment.</title>
        <authorList>
            <person name="Zhou Z."/>
            <person name="Liu Y."/>
            <person name="Xu W."/>
            <person name="Pan J."/>
            <person name="Luo Z.H."/>
            <person name="Li M."/>
        </authorList>
    </citation>
    <scope>NUCLEOTIDE SEQUENCE [LARGE SCALE GENOMIC DNA]</scope>
    <source>
        <strain evidence="2">HyVt-389</strain>
    </source>
</reference>
<name>A0A7C1W014_DESA2</name>
<dbReference type="CDD" id="cd05344">
    <property type="entry name" value="BKR_like_SDR_like"/>
    <property type="match status" value="1"/>
</dbReference>
<dbReference type="InterPro" id="IPR036291">
    <property type="entry name" value="NAD(P)-bd_dom_sf"/>
</dbReference>
<dbReference type="PRINTS" id="PR00081">
    <property type="entry name" value="GDHRDH"/>
</dbReference>
<dbReference type="FunFam" id="3.40.50.720:FF:000084">
    <property type="entry name" value="Short-chain dehydrogenase reductase"/>
    <property type="match status" value="1"/>
</dbReference>
<dbReference type="AlphaFoldDB" id="A0A7C1W014"/>
<organism evidence="2">
    <name type="scientific">Desulfofervidus auxilii</name>
    <dbReference type="NCBI Taxonomy" id="1621989"/>
    <lineage>
        <taxon>Bacteria</taxon>
        <taxon>Pseudomonadati</taxon>
        <taxon>Thermodesulfobacteriota</taxon>
        <taxon>Candidatus Desulfofervidia</taxon>
        <taxon>Candidatus Desulfofervidales</taxon>
        <taxon>Candidatus Desulfofervidaceae</taxon>
        <taxon>Candidatus Desulfofervidus</taxon>
    </lineage>
</organism>
<protein>
    <submittedName>
        <fullName evidence="2">SDR family oxidoreductase</fullName>
    </submittedName>
</protein>
<dbReference type="InterPro" id="IPR002347">
    <property type="entry name" value="SDR_fam"/>
</dbReference>
<comment type="caution">
    <text evidence="2">The sequence shown here is derived from an EMBL/GenBank/DDBJ whole genome shotgun (WGS) entry which is preliminary data.</text>
</comment>
<evidence type="ECO:0000256" key="1">
    <source>
        <dbReference type="ARBA" id="ARBA00006484"/>
    </source>
</evidence>
<dbReference type="Gene3D" id="3.40.50.720">
    <property type="entry name" value="NAD(P)-binding Rossmann-like Domain"/>
    <property type="match status" value="1"/>
</dbReference>
<evidence type="ECO:0000313" key="2">
    <source>
        <dbReference type="EMBL" id="HEC68057.1"/>
    </source>
</evidence>